<evidence type="ECO:0000313" key="2">
    <source>
        <dbReference type="Proteomes" id="UP001281410"/>
    </source>
</evidence>
<gene>
    <name evidence="1" type="ORF">Dsin_021775</name>
</gene>
<name>A0AAE0A0A9_9ROSI</name>
<proteinExistence type="predicted"/>
<dbReference type="AlphaFoldDB" id="A0AAE0A0A9"/>
<keyword evidence="2" id="KW-1185">Reference proteome</keyword>
<evidence type="ECO:0008006" key="3">
    <source>
        <dbReference type="Google" id="ProtNLM"/>
    </source>
</evidence>
<reference evidence="1" key="1">
    <citation type="journal article" date="2023" name="Plant J.">
        <title>Genome sequences and population genomics provide insights into the demographic history, inbreeding, and mutation load of two 'living fossil' tree species of Dipteronia.</title>
        <authorList>
            <person name="Feng Y."/>
            <person name="Comes H.P."/>
            <person name="Chen J."/>
            <person name="Zhu S."/>
            <person name="Lu R."/>
            <person name="Zhang X."/>
            <person name="Li P."/>
            <person name="Qiu J."/>
            <person name="Olsen K.M."/>
            <person name="Qiu Y."/>
        </authorList>
    </citation>
    <scope>NUCLEOTIDE SEQUENCE</scope>
    <source>
        <strain evidence="1">NBL</strain>
    </source>
</reference>
<protein>
    <recommendedName>
        <fullName evidence="3">Reverse transcriptase</fullName>
    </recommendedName>
</protein>
<dbReference type="EMBL" id="JANJYJ010000007">
    <property type="protein sequence ID" value="KAK3198360.1"/>
    <property type="molecule type" value="Genomic_DNA"/>
</dbReference>
<dbReference type="PANTHER" id="PTHR33116:SF86">
    <property type="entry name" value="REVERSE TRANSCRIPTASE DOMAIN-CONTAINING PROTEIN"/>
    <property type="match status" value="1"/>
</dbReference>
<sequence>MECHIFFADDSLLFTKADDSNVFAIKKFLEVYVRASGQAEGERFHSIGGQEILVKAMIQSILKYVMSIFQLPKGLIYEIQRLCARFWWGSNLNNHKMHCCAWSRLCKSKMEVGLGFQDLEVFNRALLSKQCWRIMKKPESTTTRIPKACYFKM</sequence>
<comment type="caution">
    <text evidence="1">The sequence shown here is derived from an EMBL/GenBank/DDBJ whole genome shotgun (WGS) entry which is preliminary data.</text>
</comment>
<evidence type="ECO:0000313" key="1">
    <source>
        <dbReference type="EMBL" id="KAK3198360.1"/>
    </source>
</evidence>
<accession>A0AAE0A0A9</accession>
<dbReference type="PANTHER" id="PTHR33116">
    <property type="entry name" value="REVERSE TRANSCRIPTASE ZINC-BINDING DOMAIN-CONTAINING PROTEIN-RELATED-RELATED"/>
    <property type="match status" value="1"/>
</dbReference>
<organism evidence="1 2">
    <name type="scientific">Dipteronia sinensis</name>
    <dbReference type="NCBI Taxonomy" id="43782"/>
    <lineage>
        <taxon>Eukaryota</taxon>
        <taxon>Viridiplantae</taxon>
        <taxon>Streptophyta</taxon>
        <taxon>Embryophyta</taxon>
        <taxon>Tracheophyta</taxon>
        <taxon>Spermatophyta</taxon>
        <taxon>Magnoliopsida</taxon>
        <taxon>eudicotyledons</taxon>
        <taxon>Gunneridae</taxon>
        <taxon>Pentapetalae</taxon>
        <taxon>rosids</taxon>
        <taxon>malvids</taxon>
        <taxon>Sapindales</taxon>
        <taxon>Sapindaceae</taxon>
        <taxon>Hippocastanoideae</taxon>
        <taxon>Acereae</taxon>
        <taxon>Dipteronia</taxon>
    </lineage>
</organism>
<dbReference type="Proteomes" id="UP001281410">
    <property type="component" value="Unassembled WGS sequence"/>
</dbReference>